<evidence type="ECO:0000256" key="2">
    <source>
        <dbReference type="PROSITE-ProRule" id="PRU01091"/>
    </source>
</evidence>
<dbReference type="Proteomes" id="UP000595095">
    <property type="component" value="Chromosome"/>
</dbReference>
<accession>A0A7S9E0F8</accession>
<dbReference type="InterPro" id="IPR036388">
    <property type="entry name" value="WH-like_DNA-bd_sf"/>
</dbReference>
<sequence length="259" mass="30082">MTVLSNHQCIIAISGDTTVTAQLSGYCLAKNIQLTILKVLDELKSMHRQSLFRLLVFDARHDLKAFARADEKIWQILELNGGTPVIFVYDKQKPLVPSFFTHHHYLPRGELLTGLDYFVGQYFYKKNHQERRVRERRHMNDRRAKPNNGHSGSHSGGDTHSIIKMGEFEVNPHTRTVYKKGRDLQLTRKEFELFMLLVEERDEICSVEAILSQLWPDTPRASKSDLYQYVHTLRKKVEHDPCQPQCLLTIKGVGYQLHI</sequence>
<evidence type="ECO:0000256" key="3">
    <source>
        <dbReference type="SAM" id="MobiDB-lite"/>
    </source>
</evidence>
<dbReference type="GO" id="GO:0006355">
    <property type="term" value="P:regulation of DNA-templated transcription"/>
    <property type="evidence" value="ECO:0007669"/>
    <property type="project" value="InterPro"/>
</dbReference>
<evidence type="ECO:0000259" key="4">
    <source>
        <dbReference type="PROSITE" id="PS51755"/>
    </source>
</evidence>
<feature type="DNA-binding region" description="OmpR/PhoB-type" evidence="2">
    <location>
        <begin position="160"/>
        <end position="259"/>
    </location>
</feature>
<dbReference type="InterPro" id="IPR016032">
    <property type="entry name" value="Sig_transdc_resp-reg_C-effctor"/>
</dbReference>
<dbReference type="InterPro" id="IPR001867">
    <property type="entry name" value="OmpR/PhoB-type_DNA-bd"/>
</dbReference>
<feature type="domain" description="OmpR/PhoB-type" evidence="4">
    <location>
        <begin position="160"/>
        <end position="259"/>
    </location>
</feature>
<dbReference type="Gene3D" id="1.10.10.10">
    <property type="entry name" value="Winged helix-like DNA-binding domain superfamily/Winged helix DNA-binding domain"/>
    <property type="match status" value="1"/>
</dbReference>
<dbReference type="GO" id="GO:0003677">
    <property type="term" value="F:DNA binding"/>
    <property type="evidence" value="ECO:0007669"/>
    <property type="project" value="UniProtKB-UniRule"/>
</dbReference>
<protein>
    <submittedName>
        <fullName evidence="5">Winged helix-turn-helix transcriptional regulator</fullName>
    </submittedName>
</protein>
<evidence type="ECO:0000313" key="5">
    <source>
        <dbReference type="EMBL" id="QPG07038.1"/>
    </source>
</evidence>
<reference evidence="5 6" key="1">
    <citation type="submission" date="2020-11" db="EMBL/GenBank/DDBJ databases">
        <title>Complete genome sequence for Salinimonas sp. strain G2-b.</title>
        <authorList>
            <person name="Park S.-J."/>
        </authorList>
    </citation>
    <scope>NUCLEOTIDE SEQUENCE [LARGE SCALE GENOMIC DNA]</scope>
    <source>
        <strain evidence="5 6">G2-b</strain>
    </source>
</reference>
<feature type="compositionally biased region" description="Low complexity" evidence="3">
    <location>
        <begin position="149"/>
        <end position="158"/>
    </location>
</feature>
<evidence type="ECO:0000313" key="6">
    <source>
        <dbReference type="Proteomes" id="UP000595095"/>
    </source>
</evidence>
<organism evidence="5 6">
    <name type="scientific">Salinimonas marina</name>
    <dbReference type="NCBI Taxonomy" id="2785918"/>
    <lineage>
        <taxon>Bacteria</taxon>
        <taxon>Pseudomonadati</taxon>
        <taxon>Pseudomonadota</taxon>
        <taxon>Gammaproteobacteria</taxon>
        <taxon>Alteromonadales</taxon>
        <taxon>Alteromonadaceae</taxon>
        <taxon>Alteromonas/Salinimonas group</taxon>
        <taxon>Salinimonas</taxon>
    </lineage>
</organism>
<dbReference type="AlphaFoldDB" id="A0A7S9E0F8"/>
<evidence type="ECO:0000256" key="1">
    <source>
        <dbReference type="ARBA" id="ARBA00023125"/>
    </source>
</evidence>
<feature type="region of interest" description="Disordered" evidence="3">
    <location>
        <begin position="130"/>
        <end position="158"/>
    </location>
</feature>
<dbReference type="Pfam" id="PF00486">
    <property type="entry name" value="Trans_reg_C"/>
    <property type="match status" value="1"/>
</dbReference>
<dbReference type="SMART" id="SM00862">
    <property type="entry name" value="Trans_reg_C"/>
    <property type="match status" value="1"/>
</dbReference>
<dbReference type="PROSITE" id="PS51755">
    <property type="entry name" value="OMPR_PHOB"/>
    <property type="match status" value="1"/>
</dbReference>
<dbReference type="RefSeq" id="WP_195812109.1">
    <property type="nucleotide sequence ID" value="NZ_CP064795.1"/>
</dbReference>
<proteinExistence type="predicted"/>
<dbReference type="EMBL" id="CP064795">
    <property type="protein sequence ID" value="QPG07038.1"/>
    <property type="molecule type" value="Genomic_DNA"/>
</dbReference>
<dbReference type="GO" id="GO:0000160">
    <property type="term" value="P:phosphorelay signal transduction system"/>
    <property type="evidence" value="ECO:0007669"/>
    <property type="project" value="InterPro"/>
</dbReference>
<dbReference type="CDD" id="cd00383">
    <property type="entry name" value="trans_reg_C"/>
    <property type="match status" value="1"/>
</dbReference>
<dbReference type="SUPFAM" id="SSF46894">
    <property type="entry name" value="C-terminal effector domain of the bipartite response regulators"/>
    <property type="match status" value="1"/>
</dbReference>
<feature type="compositionally biased region" description="Basic residues" evidence="3">
    <location>
        <begin position="130"/>
        <end position="140"/>
    </location>
</feature>
<keyword evidence="6" id="KW-1185">Reference proteome</keyword>
<dbReference type="KEGG" id="smaa:IT774_08030"/>
<keyword evidence="1 2" id="KW-0238">DNA-binding</keyword>
<gene>
    <name evidence="5" type="ORF">IT774_08030</name>
</gene>
<name>A0A7S9E0F8_9ALTE</name>